<keyword evidence="1" id="KW-0472">Membrane</keyword>
<feature type="transmembrane region" description="Helical" evidence="1">
    <location>
        <begin position="95"/>
        <end position="113"/>
    </location>
</feature>
<protein>
    <submittedName>
        <fullName evidence="2">Uncharacterized protein</fullName>
    </submittedName>
</protein>
<accession>A0A1M6HT81</accession>
<dbReference type="EMBL" id="FQYY01000021">
    <property type="protein sequence ID" value="SHJ25405.1"/>
    <property type="molecule type" value="Genomic_DNA"/>
</dbReference>
<keyword evidence="1" id="KW-1133">Transmembrane helix</keyword>
<keyword evidence="3" id="KW-1185">Reference proteome</keyword>
<gene>
    <name evidence="2" type="ORF">SAMN04488096_1216</name>
</gene>
<dbReference type="Proteomes" id="UP000184225">
    <property type="component" value="Unassembled WGS sequence"/>
</dbReference>
<evidence type="ECO:0000256" key="1">
    <source>
        <dbReference type="SAM" id="Phobius"/>
    </source>
</evidence>
<dbReference type="STRING" id="579105.SAMN04488096_1216"/>
<evidence type="ECO:0000313" key="3">
    <source>
        <dbReference type="Proteomes" id="UP000184225"/>
    </source>
</evidence>
<proteinExistence type="predicted"/>
<dbReference type="OrthoDB" id="674965at2"/>
<name>A0A1M6HT81_9FLAO</name>
<reference evidence="2 3" key="1">
    <citation type="submission" date="2016-11" db="EMBL/GenBank/DDBJ databases">
        <authorList>
            <person name="Jaros S."/>
            <person name="Januszkiewicz K."/>
            <person name="Wedrychowicz H."/>
        </authorList>
    </citation>
    <scope>NUCLEOTIDE SEQUENCE [LARGE SCALE GENOMIC DNA]</scope>
    <source>
        <strain evidence="2 3">DSM 21425</strain>
    </source>
</reference>
<sequence length="247" mass="28720">MNIAIVSLAIFLIVSPAIIARRTYFTKELSKSFTNKNTLQEIFSGIFLAGVLHAIWITFVELIGYKIDFDILFKLLFDPRSITDYSNITDNIYKIILYFISLTTVSALISYLFRNLVRVKKWDRKTNFLRYDNNWYYLFSGEVLDIKKYSDDDEISSDDVNHRLVDVLAKSNDSEVIYRGNLIDYQLDKNNSVEYIVLSYPMKKQNGENKIITSNYFVIPYSEILNINIKYLSTTQTEGDSDTDTAE</sequence>
<evidence type="ECO:0000313" key="2">
    <source>
        <dbReference type="EMBL" id="SHJ25405.1"/>
    </source>
</evidence>
<dbReference type="AlphaFoldDB" id="A0A1M6HT81"/>
<feature type="transmembrane region" description="Helical" evidence="1">
    <location>
        <begin position="43"/>
        <end position="65"/>
    </location>
</feature>
<organism evidence="2 3">
    <name type="scientific">Mesonia phycicola</name>
    <dbReference type="NCBI Taxonomy" id="579105"/>
    <lineage>
        <taxon>Bacteria</taxon>
        <taxon>Pseudomonadati</taxon>
        <taxon>Bacteroidota</taxon>
        <taxon>Flavobacteriia</taxon>
        <taxon>Flavobacteriales</taxon>
        <taxon>Flavobacteriaceae</taxon>
        <taxon>Mesonia</taxon>
    </lineage>
</organism>
<keyword evidence="1" id="KW-0812">Transmembrane</keyword>
<dbReference type="RefSeq" id="WP_073153800.1">
    <property type="nucleotide sequence ID" value="NZ_FQYY01000021.1"/>
</dbReference>